<organism evidence="1 2">
    <name type="scientific">Hyalomma asiaticum</name>
    <name type="common">Tick</name>
    <dbReference type="NCBI Taxonomy" id="266040"/>
    <lineage>
        <taxon>Eukaryota</taxon>
        <taxon>Metazoa</taxon>
        <taxon>Ecdysozoa</taxon>
        <taxon>Arthropoda</taxon>
        <taxon>Chelicerata</taxon>
        <taxon>Arachnida</taxon>
        <taxon>Acari</taxon>
        <taxon>Parasitiformes</taxon>
        <taxon>Ixodida</taxon>
        <taxon>Ixodoidea</taxon>
        <taxon>Ixodidae</taxon>
        <taxon>Hyalomminae</taxon>
        <taxon>Hyalomma</taxon>
    </lineage>
</organism>
<name>A0ACB7SIL9_HYAAI</name>
<gene>
    <name evidence="1" type="ORF">HPB50_018817</name>
</gene>
<dbReference type="EMBL" id="CM023484">
    <property type="protein sequence ID" value="KAH6933912.1"/>
    <property type="molecule type" value="Genomic_DNA"/>
</dbReference>
<comment type="caution">
    <text evidence="1">The sequence shown here is derived from an EMBL/GenBank/DDBJ whole genome shotgun (WGS) entry which is preliminary data.</text>
</comment>
<evidence type="ECO:0000313" key="1">
    <source>
        <dbReference type="EMBL" id="KAH6933912.1"/>
    </source>
</evidence>
<keyword evidence="2" id="KW-1185">Reference proteome</keyword>
<proteinExistence type="predicted"/>
<protein>
    <submittedName>
        <fullName evidence="1">Uncharacterized protein</fullName>
    </submittedName>
</protein>
<accession>A0ACB7SIL9</accession>
<reference evidence="1" key="1">
    <citation type="submission" date="2020-05" db="EMBL/GenBank/DDBJ databases">
        <title>Large-scale comparative analyses of tick genomes elucidate their genetic diversity and vector capacities.</title>
        <authorList>
            <person name="Jia N."/>
            <person name="Wang J."/>
            <person name="Shi W."/>
            <person name="Du L."/>
            <person name="Sun Y."/>
            <person name="Zhan W."/>
            <person name="Jiang J."/>
            <person name="Wang Q."/>
            <person name="Zhang B."/>
            <person name="Ji P."/>
            <person name="Sakyi L.B."/>
            <person name="Cui X."/>
            <person name="Yuan T."/>
            <person name="Jiang B."/>
            <person name="Yang W."/>
            <person name="Lam T.T.-Y."/>
            <person name="Chang Q."/>
            <person name="Ding S."/>
            <person name="Wang X."/>
            <person name="Zhu J."/>
            <person name="Ruan X."/>
            <person name="Zhao L."/>
            <person name="Wei J."/>
            <person name="Que T."/>
            <person name="Du C."/>
            <person name="Cheng J."/>
            <person name="Dai P."/>
            <person name="Han X."/>
            <person name="Huang E."/>
            <person name="Gao Y."/>
            <person name="Liu J."/>
            <person name="Shao H."/>
            <person name="Ye R."/>
            <person name="Li L."/>
            <person name="Wei W."/>
            <person name="Wang X."/>
            <person name="Wang C."/>
            <person name="Yang T."/>
            <person name="Huo Q."/>
            <person name="Li W."/>
            <person name="Guo W."/>
            <person name="Chen H."/>
            <person name="Zhou L."/>
            <person name="Ni X."/>
            <person name="Tian J."/>
            <person name="Zhou Y."/>
            <person name="Sheng Y."/>
            <person name="Liu T."/>
            <person name="Pan Y."/>
            <person name="Xia L."/>
            <person name="Li J."/>
            <person name="Zhao F."/>
            <person name="Cao W."/>
        </authorList>
    </citation>
    <scope>NUCLEOTIDE SEQUENCE</scope>
    <source>
        <strain evidence="1">Hyas-2018</strain>
    </source>
</reference>
<sequence>MTASLEIAIPDFHGFKDNPAAGTYTVDSIALTHSWPESVKNSIPKRRGRRGAQAWHRFQGSTYAPWSSWRATFTRIFAPLPSTYDTQFMEMRSRRQAAGEHIVAYICAKLYLLQASDIARTSPAARRYVFERIREPMHAAMLAVPPVQGDIETFVRRAAELQGTASGDRMPASHIGRCFTGNVLLVRAPRTRS</sequence>
<evidence type="ECO:0000313" key="2">
    <source>
        <dbReference type="Proteomes" id="UP000821845"/>
    </source>
</evidence>
<dbReference type="Proteomes" id="UP000821845">
    <property type="component" value="Chromosome 4"/>
</dbReference>